<evidence type="ECO:0000256" key="1">
    <source>
        <dbReference type="SAM" id="Phobius"/>
    </source>
</evidence>
<dbReference type="EMBL" id="BK032819">
    <property type="protein sequence ID" value="DAF62070.1"/>
    <property type="molecule type" value="Genomic_DNA"/>
</dbReference>
<keyword evidence="1" id="KW-1133">Transmembrane helix</keyword>
<reference evidence="2" key="1">
    <citation type="journal article" date="2021" name="Proc. Natl. Acad. Sci. U.S.A.">
        <title>A Catalog of Tens of Thousands of Viruses from Human Metagenomes Reveals Hidden Associations with Chronic Diseases.</title>
        <authorList>
            <person name="Tisza M.J."/>
            <person name="Buck C.B."/>
        </authorList>
    </citation>
    <scope>NUCLEOTIDE SEQUENCE</scope>
    <source>
        <strain evidence="2">CtL4h4</strain>
    </source>
</reference>
<proteinExistence type="predicted"/>
<organism evidence="2">
    <name type="scientific">Phage sp. ctL4h4</name>
    <dbReference type="NCBI Taxonomy" id="2828005"/>
    <lineage>
        <taxon>Viruses</taxon>
    </lineage>
</organism>
<evidence type="ECO:0000313" key="2">
    <source>
        <dbReference type="EMBL" id="DAF62070.1"/>
    </source>
</evidence>
<accession>A0A8S5TFM7</accession>
<sequence>MIKIQKVNNMFTFFNVLNYCCGVPFILFNTSFTPLNFESIYFFNDFNTTTSVSDPISLAIIFFI</sequence>
<keyword evidence="1" id="KW-0812">Transmembrane</keyword>
<feature type="transmembrane region" description="Helical" evidence="1">
    <location>
        <begin position="12"/>
        <end position="32"/>
    </location>
</feature>
<keyword evidence="1" id="KW-0472">Membrane</keyword>
<name>A0A8S5TFM7_9VIRU</name>
<protein>
    <submittedName>
        <fullName evidence="2">Uncharacterized protein</fullName>
    </submittedName>
</protein>